<gene>
    <name evidence="1" type="ORF">HPBE_LOCUS24392</name>
</gene>
<proteinExistence type="predicted"/>
<sequence length="163" mass="18086">MLVNVCGVISDWESHLSRFVRDNIEKKLLQDPRCEVAFDRAVSPVHTLRVSSSFPGECIVRTMLFANVSMPLLSRMLGMVAQSKSALVLCIYSVTISYVPPAESTMDGCLLPLGVCPRTYPNCTVEEASLHDDFMKYNCILIPDPTSTSSAEWYFVLDVKSLG</sequence>
<evidence type="ECO:0000313" key="3">
    <source>
        <dbReference type="WBParaSite" id="HPBE_0002439301-mRNA-1"/>
    </source>
</evidence>
<name>A0A183GNX3_HELPZ</name>
<accession>A0A183GNX3</accession>
<dbReference type="WBParaSite" id="HPBE_0002439301-mRNA-1">
    <property type="protein sequence ID" value="HPBE_0002439301-mRNA-1"/>
    <property type="gene ID" value="HPBE_0002439301"/>
</dbReference>
<accession>A0A3P8D0C7</accession>
<reference evidence="1 2" key="1">
    <citation type="submission" date="2018-11" db="EMBL/GenBank/DDBJ databases">
        <authorList>
            <consortium name="Pathogen Informatics"/>
        </authorList>
    </citation>
    <scope>NUCLEOTIDE SEQUENCE [LARGE SCALE GENOMIC DNA]</scope>
</reference>
<dbReference type="Proteomes" id="UP000050761">
    <property type="component" value="Unassembled WGS sequence"/>
</dbReference>
<dbReference type="EMBL" id="UZAH01036278">
    <property type="protein sequence ID" value="VDP44742.1"/>
    <property type="molecule type" value="Genomic_DNA"/>
</dbReference>
<protein>
    <submittedName>
        <fullName evidence="3">DNA helicase</fullName>
    </submittedName>
</protein>
<evidence type="ECO:0000313" key="1">
    <source>
        <dbReference type="EMBL" id="VDP44742.1"/>
    </source>
</evidence>
<dbReference type="AlphaFoldDB" id="A0A183GNX3"/>
<evidence type="ECO:0000313" key="2">
    <source>
        <dbReference type="Proteomes" id="UP000050761"/>
    </source>
</evidence>
<reference evidence="3" key="2">
    <citation type="submission" date="2019-09" db="UniProtKB">
        <authorList>
            <consortium name="WormBaseParasite"/>
        </authorList>
    </citation>
    <scope>IDENTIFICATION</scope>
</reference>
<dbReference type="OrthoDB" id="5803513at2759"/>
<keyword evidence="2" id="KW-1185">Reference proteome</keyword>
<organism evidence="2 3">
    <name type="scientific">Heligmosomoides polygyrus</name>
    <name type="common">Parasitic roundworm</name>
    <dbReference type="NCBI Taxonomy" id="6339"/>
    <lineage>
        <taxon>Eukaryota</taxon>
        <taxon>Metazoa</taxon>
        <taxon>Ecdysozoa</taxon>
        <taxon>Nematoda</taxon>
        <taxon>Chromadorea</taxon>
        <taxon>Rhabditida</taxon>
        <taxon>Rhabditina</taxon>
        <taxon>Rhabditomorpha</taxon>
        <taxon>Strongyloidea</taxon>
        <taxon>Heligmosomidae</taxon>
        <taxon>Heligmosomoides</taxon>
    </lineage>
</organism>